<accession>M1HJZ9</accession>
<feature type="compositionally biased region" description="Polar residues" evidence="1">
    <location>
        <begin position="1068"/>
        <end position="1086"/>
    </location>
</feature>
<evidence type="ECO:0000313" key="2">
    <source>
        <dbReference type="EMBL" id="AGE50499.1"/>
    </source>
</evidence>
<keyword evidence="2" id="KW-0067">ATP-binding</keyword>
<keyword evidence="2" id="KW-0547">Nucleotide-binding</keyword>
<protein>
    <submittedName>
        <fullName evidence="2">Helicase</fullName>
    </submittedName>
</protein>
<dbReference type="KEGG" id="vg:41900409"/>
<dbReference type="Gene3D" id="3.40.50.300">
    <property type="entry name" value="P-loop containing nucleotide triphosphate hydrolases"/>
    <property type="match status" value="1"/>
</dbReference>
<feature type="compositionally biased region" description="Low complexity" evidence="1">
    <location>
        <begin position="1096"/>
        <end position="1132"/>
    </location>
</feature>
<keyword evidence="2" id="KW-0378">Hydrolase</keyword>
<feature type="region of interest" description="Disordered" evidence="1">
    <location>
        <begin position="1015"/>
        <end position="1132"/>
    </location>
</feature>
<evidence type="ECO:0000313" key="3">
    <source>
        <dbReference type="Proteomes" id="UP000243236"/>
    </source>
</evidence>
<dbReference type="RefSeq" id="YP_009701835.1">
    <property type="nucleotide sequence ID" value="NC_044937.1"/>
</dbReference>
<name>M1HJZ9_9PHYC</name>
<organism evidence="2 3">
    <name type="scientific">Paramecium bursaria Chlorella virus CVA-1</name>
    <dbReference type="NCBI Taxonomy" id="42683"/>
    <lineage>
        <taxon>Viruses</taxon>
        <taxon>Varidnaviria</taxon>
        <taxon>Bamfordvirae</taxon>
        <taxon>Nucleocytoviricota</taxon>
        <taxon>Megaviricetes</taxon>
        <taxon>Algavirales</taxon>
        <taxon>Phycodnaviridae</taxon>
        <taxon>Chlorovirus</taxon>
        <taxon>Chlorovirus conductrix</taxon>
        <taxon>Paramecium bursaria Chlorella virus A1</taxon>
    </lineage>
</organism>
<dbReference type="GO" id="GO:0004386">
    <property type="term" value="F:helicase activity"/>
    <property type="evidence" value="ECO:0007669"/>
    <property type="project" value="UniProtKB-KW"/>
</dbReference>
<dbReference type="EMBL" id="JX997159">
    <property type="protein sequence ID" value="AGE50499.1"/>
    <property type="molecule type" value="Genomic_DNA"/>
</dbReference>
<dbReference type="SUPFAM" id="SSF52540">
    <property type="entry name" value="P-loop containing nucleoside triphosphate hydrolases"/>
    <property type="match status" value="1"/>
</dbReference>
<gene>
    <name evidence="2" type="primary">CVA-1_424R</name>
    <name evidence="2" type="ORF">PBCVCVA1_424R</name>
</gene>
<sequence>MSSSKKASPIYSKKKGGLLPLPPRRKFRKSPAAMTSSKAMDKTEIAQPPDHRYAQGEIVHIYFDDRATKIVGVRPWKYAGPPLTKVSTEGKIIQASTEKATVAYTKPSGSFSARLKGATPMSVNGGVPLFALMNSNFIADNVQTYATKSNRKVGDLITVYLDPISGQPVEEKTIYSVQGRITKPGTVEIPKTTIKTVVVKGSLPLGKRIELFVNGEKTSLKKMSEASVRVPGTVVDTKDGVSTLSFKMPSKQTGQYVSRFSPTNVTGQYVTDPRFVRQISPEKQRAIAAFKPPVPPLCVAEQFNPRASNNCFVQGMEKRLEPIKQAKRRLKGTAGANEFCDFSNPKIQAHQLAVFEYARILASRSPKEIGGIRGMLCYHSVGSGKTVTSLGIALAFWKTQRNIILATTPNNMKDNSPAVYTENLFKFYPEYVKMVYKDKPLPEFTRGPFNRTVLYKGVTMTADKALKAWCNEKPNIKPMSDRIRTYSFVTFASFLGFKGKGVLGRAAAEGDALLLGSHSTQRLPGTKPSTLKATGSVLIMDEVQSMFKPGGGGEDYVNSVKWLRSELTKSKYAKRMYVFALTGTPGGTVKDILSVVNFVRPLNVPKIRPQDLNTHPEWLKGYISYVELRNDTSVYGVKNVKNVFAQMDPKYYAGYLRIIAGGKTTTIEGKEKDDVKLKKKITFSESLREDKKPGYMGLAIGAGDALTTKSAITGIYSKEELDNLMRRDMTGGIPAAIMFQGKPIVLSPKIRDCIKNVLSLKGKQYIYAINKPTVYTIMAALIALGYTGVTPKNLKESSASPGKRFLYYKSGSYTFGGKIIKIGETGEGSIKQMKDAMENPKNINGDYIKIIIASDTYYQGLSINGLTGVHILDPLHDVAADIQALGRALRLCGHSKSSSKNVTIYRYFSTVPRTFARDGVTKKQLPELEKIDKEIRRLNTEADFSLTNGRPQDRRLPEGINTFVFADAIRMNKAVAQTEQLLKAMAVDCPIYKDLFHSSENFKCGVPTRVDVEASKSPQTAQKMTPGGGLIQLSPLTPRSSSSKRSSSSGRSSSSRRSSSPTRRLTGVRSSSPRRTSMKRATSQRRALTAPVGMRTSPTSRSSTSSSSRSSGSVGSSSPVGVIRSSPSSVRK</sequence>
<dbReference type="Proteomes" id="UP000243236">
    <property type="component" value="Segment"/>
</dbReference>
<feature type="compositionally biased region" description="Low complexity" evidence="1">
    <location>
        <begin position="1033"/>
        <end position="1065"/>
    </location>
</feature>
<evidence type="ECO:0000256" key="1">
    <source>
        <dbReference type="SAM" id="MobiDB-lite"/>
    </source>
</evidence>
<keyword evidence="2" id="KW-0347">Helicase</keyword>
<dbReference type="InterPro" id="IPR027417">
    <property type="entry name" value="P-loop_NTPase"/>
</dbReference>
<proteinExistence type="predicted"/>
<keyword evidence="3" id="KW-1185">Reference proteome</keyword>
<reference evidence="2 3" key="1">
    <citation type="submission" date="2012-10" db="EMBL/GenBank/DDBJ databases">
        <title>Towards defining the chloroviruses: a genomic journey through a genus of large DNA viruses.</title>
        <authorList>
            <person name="Jeanniard A."/>
            <person name="Dunigan D.D."/>
            <person name="Gurnon J.R."/>
            <person name="Agarkova I."/>
            <person name="Kang M."/>
            <person name="Vitek J."/>
            <person name="Duncan G."/>
            <person name="McClung O.W."/>
            <person name="Larsen M."/>
            <person name="Claverie J.-M."/>
            <person name="Van Etten J.L."/>
            <person name="Blanc G."/>
        </authorList>
    </citation>
    <scope>NUCLEOTIDE SEQUENCE [LARGE SCALE GENOMIC DNA]</scope>
</reference>
<feature type="region of interest" description="Disordered" evidence="1">
    <location>
        <begin position="1"/>
        <end position="42"/>
    </location>
</feature>
<dbReference type="GeneID" id="41900409"/>